<dbReference type="SMART" id="SM00240">
    <property type="entry name" value="FHA"/>
    <property type="match status" value="1"/>
</dbReference>
<keyword evidence="1" id="KW-1133">Transmembrane helix</keyword>
<reference evidence="3 4" key="1">
    <citation type="submission" date="2016-08" db="EMBL/GenBank/DDBJ databases">
        <title>Identification and validation of antigenic proteins from Pajaroellobacter abortibovis using de-novo genome sequence assembly and reverse vaccinology.</title>
        <authorList>
            <person name="Welly B.T."/>
            <person name="Miller M.R."/>
            <person name="Stott J.L."/>
            <person name="Blanchard M.T."/>
            <person name="Islas-Trejo A.D."/>
            <person name="O'Rourke S.M."/>
            <person name="Young A.E."/>
            <person name="Medrano J.F."/>
            <person name="Van Eenennaam A.L."/>
        </authorList>
    </citation>
    <scope>NUCLEOTIDE SEQUENCE [LARGE SCALE GENOMIC DNA]</scope>
    <source>
        <strain evidence="3 4">BTF92-0548A/99-0131</strain>
    </source>
</reference>
<feature type="transmembrane region" description="Helical" evidence="1">
    <location>
        <begin position="205"/>
        <end position="226"/>
    </location>
</feature>
<keyword evidence="4" id="KW-1185">Reference proteome</keyword>
<dbReference type="PROSITE" id="PS50006">
    <property type="entry name" value="FHA_DOMAIN"/>
    <property type="match status" value="2"/>
</dbReference>
<protein>
    <recommendedName>
        <fullName evidence="2">FHA domain-containing protein</fullName>
    </recommendedName>
</protein>
<dbReference type="Pfam" id="PF00498">
    <property type="entry name" value="FHA"/>
    <property type="match status" value="2"/>
</dbReference>
<dbReference type="InterPro" id="IPR050923">
    <property type="entry name" value="Cell_Proc_Reg/RNA_Proc"/>
</dbReference>
<dbReference type="PANTHER" id="PTHR23308">
    <property type="entry name" value="NUCLEAR INHIBITOR OF PROTEIN PHOSPHATASE-1"/>
    <property type="match status" value="1"/>
</dbReference>
<dbReference type="Gene3D" id="2.60.200.20">
    <property type="match status" value="2"/>
</dbReference>
<sequence>MLKDQGSTNGVFVNGMRLVAPYELKAGDRIQIGDFSLLFEKIKDAPMQKQPNDTTRSYSPRFIQVSNPVEIHQLTPRLIMLVGPTPGSQFVLDQPVITIGRSKDAHIRIHHNSVSRLHAEVHCIGEGKAEILDKGSANGIRINHVPTKRSIMDTGDTIELGDIRLMYVGPGQIFYPDKTESEQLASIGNRTTNTITTGLWRKKRVISYLLFGVIIVGGIITLWLIFHVCSPLPSHTNFSKPPN</sequence>
<organism evidence="3 4">
    <name type="scientific">Pajaroellobacter abortibovis</name>
    <dbReference type="NCBI Taxonomy" id="1882918"/>
    <lineage>
        <taxon>Bacteria</taxon>
        <taxon>Pseudomonadati</taxon>
        <taxon>Myxococcota</taxon>
        <taxon>Polyangia</taxon>
        <taxon>Polyangiales</taxon>
        <taxon>Polyangiaceae</taxon>
    </lineage>
</organism>
<dbReference type="SUPFAM" id="SSF49879">
    <property type="entry name" value="SMAD/FHA domain"/>
    <property type="match status" value="2"/>
</dbReference>
<dbReference type="InterPro" id="IPR000253">
    <property type="entry name" value="FHA_dom"/>
</dbReference>
<proteinExistence type="predicted"/>
<feature type="domain" description="FHA" evidence="2">
    <location>
        <begin position="97"/>
        <end position="147"/>
    </location>
</feature>
<evidence type="ECO:0000313" key="4">
    <source>
        <dbReference type="Proteomes" id="UP000185544"/>
    </source>
</evidence>
<feature type="domain" description="FHA" evidence="2">
    <location>
        <begin position="1"/>
        <end position="18"/>
    </location>
</feature>
<dbReference type="STRING" id="1882918.BCY86_07105"/>
<keyword evidence="1" id="KW-0812">Transmembrane</keyword>
<dbReference type="CDD" id="cd00060">
    <property type="entry name" value="FHA"/>
    <property type="match status" value="2"/>
</dbReference>
<evidence type="ECO:0000313" key="3">
    <source>
        <dbReference type="EMBL" id="APS00467.1"/>
    </source>
</evidence>
<evidence type="ECO:0000256" key="1">
    <source>
        <dbReference type="SAM" id="Phobius"/>
    </source>
</evidence>
<accession>A0A1L6MYE0</accession>
<dbReference type="KEGG" id="pabo:BCY86_07105"/>
<gene>
    <name evidence="3" type="ORF">BCY86_07105</name>
</gene>
<dbReference type="InterPro" id="IPR008984">
    <property type="entry name" value="SMAD_FHA_dom_sf"/>
</dbReference>
<dbReference type="EMBL" id="CP016908">
    <property type="protein sequence ID" value="APS00467.1"/>
    <property type="molecule type" value="Genomic_DNA"/>
</dbReference>
<dbReference type="AlphaFoldDB" id="A0A1L6MYE0"/>
<name>A0A1L6MYE0_9BACT</name>
<dbReference type="Proteomes" id="UP000185544">
    <property type="component" value="Chromosome"/>
</dbReference>
<keyword evidence="1" id="KW-0472">Membrane</keyword>
<evidence type="ECO:0000259" key="2">
    <source>
        <dbReference type="PROSITE" id="PS50006"/>
    </source>
</evidence>